<keyword evidence="1" id="KW-0813">Transport</keyword>
<sequence length="142" mass="15763">MSSPYPFVNICSMEIQMRKFRLPVLLGAIALAMSFNSVEAADLKKGKKVFKKCKACHTLKAGGKNKIGPNLHGVIGRKAGIVKGFKYSKAMLKSGLSWDDATLDKYLTKPKKLVPKTKMRFAGLKKKSQREDLIAYLKKATK</sequence>
<dbReference type="FunFam" id="1.10.760.10:FF:000001">
    <property type="entry name" value="Cytochrome c iso-1"/>
    <property type="match status" value="1"/>
</dbReference>
<dbReference type="InterPro" id="IPR002327">
    <property type="entry name" value="Cyt_c_1A/1B"/>
</dbReference>
<dbReference type="AlphaFoldDB" id="A0A382IPS9"/>
<evidence type="ECO:0000256" key="4">
    <source>
        <dbReference type="ARBA" id="ARBA00022982"/>
    </source>
</evidence>
<evidence type="ECO:0000259" key="6">
    <source>
        <dbReference type="PROSITE" id="PS51007"/>
    </source>
</evidence>
<evidence type="ECO:0000256" key="2">
    <source>
        <dbReference type="ARBA" id="ARBA00022617"/>
    </source>
</evidence>
<dbReference type="SUPFAM" id="SSF46626">
    <property type="entry name" value="Cytochrome c"/>
    <property type="match status" value="1"/>
</dbReference>
<dbReference type="GO" id="GO:0020037">
    <property type="term" value="F:heme binding"/>
    <property type="evidence" value="ECO:0007669"/>
    <property type="project" value="InterPro"/>
</dbReference>
<protein>
    <recommendedName>
        <fullName evidence="6">Cytochrome c domain-containing protein</fullName>
    </recommendedName>
</protein>
<dbReference type="PANTHER" id="PTHR11961">
    <property type="entry name" value="CYTOCHROME C"/>
    <property type="match status" value="1"/>
</dbReference>
<dbReference type="Gene3D" id="1.10.760.10">
    <property type="entry name" value="Cytochrome c-like domain"/>
    <property type="match status" value="1"/>
</dbReference>
<evidence type="ECO:0000313" key="7">
    <source>
        <dbReference type="EMBL" id="SVC00893.1"/>
    </source>
</evidence>
<dbReference type="InterPro" id="IPR036909">
    <property type="entry name" value="Cyt_c-like_dom_sf"/>
</dbReference>
<evidence type="ECO:0000256" key="5">
    <source>
        <dbReference type="ARBA" id="ARBA00023004"/>
    </source>
</evidence>
<keyword evidence="5" id="KW-0408">Iron</keyword>
<dbReference type="GO" id="GO:0046872">
    <property type="term" value="F:metal ion binding"/>
    <property type="evidence" value="ECO:0007669"/>
    <property type="project" value="UniProtKB-KW"/>
</dbReference>
<keyword evidence="2" id="KW-0349">Heme</keyword>
<accession>A0A382IPS9</accession>
<dbReference type="PRINTS" id="PR00604">
    <property type="entry name" value="CYTCHRMECIAB"/>
</dbReference>
<dbReference type="EMBL" id="UINC01068334">
    <property type="protein sequence ID" value="SVC00893.1"/>
    <property type="molecule type" value="Genomic_DNA"/>
</dbReference>
<dbReference type="InterPro" id="IPR009056">
    <property type="entry name" value="Cyt_c-like_dom"/>
</dbReference>
<dbReference type="PROSITE" id="PS51007">
    <property type="entry name" value="CYTC"/>
    <property type="match status" value="1"/>
</dbReference>
<evidence type="ECO:0000256" key="1">
    <source>
        <dbReference type="ARBA" id="ARBA00022448"/>
    </source>
</evidence>
<keyword evidence="3" id="KW-0479">Metal-binding</keyword>
<keyword evidence="4" id="KW-0249">Electron transport</keyword>
<feature type="domain" description="Cytochrome c" evidence="6">
    <location>
        <begin position="41"/>
        <end position="141"/>
    </location>
</feature>
<evidence type="ECO:0000256" key="3">
    <source>
        <dbReference type="ARBA" id="ARBA00022723"/>
    </source>
</evidence>
<reference evidence="7" key="1">
    <citation type="submission" date="2018-05" db="EMBL/GenBank/DDBJ databases">
        <authorList>
            <person name="Lanie J.A."/>
            <person name="Ng W.-L."/>
            <person name="Kazmierczak K.M."/>
            <person name="Andrzejewski T.M."/>
            <person name="Davidsen T.M."/>
            <person name="Wayne K.J."/>
            <person name="Tettelin H."/>
            <person name="Glass J.I."/>
            <person name="Rusch D."/>
            <person name="Podicherti R."/>
            <person name="Tsui H.-C.T."/>
            <person name="Winkler M.E."/>
        </authorList>
    </citation>
    <scope>NUCLEOTIDE SEQUENCE</scope>
</reference>
<dbReference type="GO" id="GO:0009055">
    <property type="term" value="F:electron transfer activity"/>
    <property type="evidence" value="ECO:0007669"/>
    <property type="project" value="InterPro"/>
</dbReference>
<dbReference type="Pfam" id="PF00034">
    <property type="entry name" value="Cytochrom_C"/>
    <property type="match status" value="1"/>
</dbReference>
<name>A0A382IPS9_9ZZZZ</name>
<gene>
    <name evidence="7" type="ORF">METZ01_LOCUS253747</name>
</gene>
<proteinExistence type="predicted"/>
<organism evidence="7">
    <name type="scientific">marine metagenome</name>
    <dbReference type="NCBI Taxonomy" id="408172"/>
    <lineage>
        <taxon>unclassified sequences</taxon>
        <taxon>metagenomes</taxon>
        <taxon>ecological metagenomes</taxon>
    </lineage>
</organism>